<evidence type="ECO:0000313" key="2">
    <source>
        <dbReference type="EMBL" id="ETW84699.1"/>
    </source>
</evidence>
<name>W4KG36_HETIT</name>
<feature type="region of interest" description="Disordered" evidence="1">
    <location>
        <begin position="1"/>
        <end position="34"/>
    </location>
</feature>
<organism evidence="2 3">
    <name type="scientific">Heterobasidion irregulare (strain TC 32-1)</name>
    <dbReference type="NCBI Taxonomy" id="747525"/>
    <lineage>
        <taxon>Eukaryota</taxon>
        <taxon>Fungi</taxon>
        <taxon>Dikarya</taxon>
        <taxon>Basidiomycota</taxon>
        <taxon>Agaricomycotina</taxon>
        <taxon>Agaricomycetes</taxon>
        <taxon>Russulales</taxon>
        <taxon>Bondarzewiaceae</taxon>
        <taxon>Heterobasidion</taxon>
        <taxon>Heterobasidion annosum species complex</taxon>
    </lineage>
</organism>
<proteinExistence type="predicted"/>
<dbReference type="InParanoid" id="W4KG36"/>
<dbReference type="AlphaFoldDB" id="W4KG36"/>
<gene>
    <name evidence="2" type="ORF">HETIRDRAFT_425947</name>
</gene>
<dbReference type="HOGENOM" id="CLU_778577_0_0_1"/>
<dbReference type="EMBL" id="KI925456">
    <property type="protein sequence ID" value="ETW84699.1"/>
    <property type="molecule type" value="Genomic_DNA"/>
</dbReference>
<dbReference type="Proteomes" id="UP000030671">
    <property type="component" value="Unassembled WGS sequence"/>
</dbReference>
<dbReference type="RefSeq" id="XP_009544336.1">
    <property type="nucleotide sequence ID" value="XM_009546041.1"/>
</dbReference>
<feature type="compositionally biased region" description="Basic and acidic residues" evidence="1">
    <location>
        <begin position="79"/>
        <end position="95"/>
    </location>
</feature>
<accession>W4KG36</accession>
<evidence type="ECO:0000313" key="3">
    <source>
        <dbReference type="Proteomes" id="UP000030671"/>
    </source>
</evidence>
<feature type="region of interest" description="Disordered" evidence="1">
    <location>
        <begin position="48"/>
        <end position="114"/>
    </location>
</feature>
<dbReference type="GeneID" id="20674058"/>
<reference evidence="2 3" key="1">
    <citation type="journal article" date="2012" name="New Phytol.">
        <title>Insight into trade-off between wood decay and parasitism from the genome of a fungal forest pathogen.</title>
        <authorList>
            <person name="Olson A."/>
            <person name="Aerts A."/>
            <person name="Asiegbu F."/>
            <person name="Belbahri L."/>
            <person name="Bouzid O."/>
            <person name="Broberg A."/>
            <person name="Canback B."/>
            <person name="Coutinho P.M."/>
            <person name="Cullen D."/>
            <person name="Dalman K."/>
            <person name="Deflorio G."/>
            <person name="van Diepen L.T."/>
            <person name="Dunand C."/>
            <person name="Duplessis S."/>
            <person name="Durling M."/>
            <person name="Gonthier P."/>
            <person name="Grimwood J."/>
            <person name="Fossdal C.G."/>
            <person name="Hansson D."/>
            <person name="Henrissat B."/>
            <person name="Hietala A."/>
            <person name="Himmelstrand K."/>
            <person name="Hoffmeister D."/>
            <person name="Hogberg N."/>
            <person name="James T.Y."/>
            <person name="Karlsson M."/>
            <person name="Kohler A."/>
            <person name="Kues U."/>
            <person name="Lee Y.H."/>
            <person name="Lin Y.C."/>
            <person name="Lind M."/>
            <person name="Lindquist E."/>
            <person name="Lombard V."/>
            <person name="Lucas S."/>
            <person name="Lunden K."/>
            <person name="Morin E."/>
            <person name="Murat C."/>
            <person name="Park J."/>
            <person name="Raffaello T."/>
            <person name="Rouze P."/>
            <person name="Salamov A."/>
            <person name="Schmutz J."/>
            <person name="Solheim H."/>
            <person name="Stahlberg J."/>
            <person name="Velez H."/>
            <person name="de Vries R.P."/>
            <person name="Wiebenga A."/>
            <person name="Woodward S."/>
            <person name="Yakovlev I."/>
            <person name="Garbelotto M."/>
            <person name="Martin F."/>
            <person name="Grigoriev I.V."/>
            <person name="Stenlid J."/>
        </authorList>
    </citation>
    <scope>NUCLEOTIDE SEQUENCE [LARGE SCALE GENOMIC DNA]</scope>
    <source>
        <strain evidence="2 3">TC 32-1</strain>
    </source>
</reference>
<keyword evidence="3" id="KW-1185">Reference proteome</keyword>
<feature type="compositionally biased region" description="Basic and acidic residues" evidence="1">
    <location>
        <begin position="51"/>
        <end position="62"/>
    </location>
</feature>
<sequence>MSPPIQGYEVGHSPITSSTPALSSGLAKQKAQNSRIIREKLSAERWYGPEIQDRHKDGRDSPRGLGSSYENFPPLDPDDLVRSYKTNWDDKDLSSRRATNVTDGQDDPPLAAHAPTSYVLSSSVTPLRRRQLNLALYHPTTTVDDALCSAVAGDKPSSGAAPQGAHRQASCPAWEVRLEIVCRAPSPASAPPREVRLRGAGHNELCDGLMTLDALPHLPSTRRRGMLKEQQWYAPSCIPFLDCDVYWGHAASRLSEAGAANMSDTRQELATRTWKLAFWTETTCAIQGWDDYDSPENFEEYLFWTNGSWDFPQTFLPGSPGQVLTILVLFGYPKLYRSLAIQDRCKNPRDQPPDTS</sequence>
<dbReference type="KEGG" id="hir:HETIRDRAFT_425947"/>
<evidence type="ECO:0000256" key="1">
    <source>
        <dbReference type="SAM" id="MobiDB-lite"/>
    </source>
</evidence>
<protein>
    <submittedName>
        <fullName evidence="2">Uncharacterized protein</fullName>
    </submittedName>
</protein>